<proteinExistence type="predicted"/>
<evidence type="ECO:0000313" key="1">
    <source>
        <dbReference type="EMBL" id="CAE6707478.1"/>
    </source>
</evidence>
<dbReference type="EMBL" id="CAJNBK010000002">
    <property type="protein sequence ID" value="CAE6707478.1"/>
    <property type="molecule type" value="Genomic_DNA"/>
</dbReference>
<organism evidence="1 2">
    <name type="scientific">Paraburkholderia haematera</name>
    <dbReference type="NCBI Taxonomy" id="2793077"/>
    <lineage>
        <taxon>Bacteria</taxon>
        <taxon>Pseudomonadati</taxon>
        <taxon>Pseudomonadota</taxon>
        <taxon>Betaproteobacteria</taxon>
        <taxon>Burkholderiales</taxon>
        <taxon>Burkholderiaceae</taxon>
        <taxon>Paraburkholderia</taxon>
    </lineage>
</organism>
<dbReference type="Proteomes" id="UP000672526">
    <property type="component" value="Unassembled WGS sequence"/>
</dbReference>
<gene>
    <name evidence="1" type="ORF">R69888_00967</name>
</gene>
<sequence length="42" mass="4784">MRPLIRQFYLTRSLAAGECGEQPTFERFLGPDGILQAVFKLL</sequence>
<keyword evidence="2" id="KW-1185">Reference proteome</keyword>
<protein>
    <submittedName>
        <fullName evidence="1">Uncharacterized protein</fullName>
    </submittedName>
</protein>
<comment type="caution">
    <text evidence="1">The sequence shown here is derived from an EMBL/GenBank/DDBJ whole genome shotgun (WGS) entry which is preliminary data.</text>
</comment>
<reference evidence="1 2" key="1">
    <citation type="submission" date="2021-02" db="EMBL/GenBank/DDBJ databases">
        <authorList>
            <person name="Vanwijnsberghe S."/>
        </authorList>
    </citation>
    <scope>NUCLEOTIDE SEQUENCE [LARGE SCALE GENOMIC DNA]</scope>
    <source>
        <strain evidence="1 2">LMG 31837</strain>
    </source>
</reference>
<accession>A0ABM8QNY6</accession>
<name>A0ABM8QNY6_9BURK</name>
<evidence type="ECO:0000313" key="2">
    <source>
        <dbReference type="Proteomes" id="UP000672526"/>
    </source>
</evidence>